<evidence type="ECO:0000256" key="1">
    <source>
        <dbReference type="SAM" id="Phobius"/>
    </source>
</evidence>
<name>A0AA51NBB3_9BACT</name>
<keyword evidence="1" id="KW-0812">Transmembrane</keyword>
<protein>
    <submittedName>
        <fullName evidence="2">Uncharacterized protein</fullName>
    </submittedName>
</protein>
<keyword evidence="1" id="KW-1133">Transmembrane helix</keyword>
<keyword evidence="1" id="KW-0472">Membrane</keyword>
<feature type="transmembrane region" description="Helical" evidence="1">
    <location>
        <begin position="5"/>
        <end position="24"/>
    </location>
</feature>
<feature type="transmembrane region" description="Helical" evidence="1">
    <location>
        <begin position="30"/>
        <end position="50"/>
    </location>
</feature>
<sequence length="68" mass="7830">MDKLIFPISLVTFIAIFYVVAVGFNFPYPIVAGLFGILPVALVWMVYKVLKDGEHSGKTFEKYFYEFE</sequence>
<organism evidence="2 3">
    <name type="scientific">Marivirga salinarum</name>
    <dbReference type="NCBI Taxonomy" id="3059078"/>
    <lineage>
        <taxon>Bacteria</taxon>
        <taxon>Pseudomonadati</taxon>
        <taxon>Bacteroidota</taxon>
        <taxon>Cytophagia</taxon>
        <taxon>Cytophagales</taxon>
        <taxon>Marivirgaceae</taxon>
        <taxon>Marivirga</taxon>
    </lineage>
</organism>
<evidence type="ECO:0000313" key="3">
    <source>
        <dbReference type="Proteomes" id="UP001230496"/>
    </source>
</evidence>
<evidence type="ECO:0000313" key="2">
    <source>
        <dbReference type="EMBL" id="WMN11840.1"/>
    </source>
</evidence>
<dbReference type="AlphaFoldDB" id="A0AA51NBB3"/>
<dbReference type="Proteomes" id="UP001230496">
    <property type="component" value="Chromosome"/>
</dbReference>
<accession>A0AA51NBB3</accession>
<keyword evidence="3" id="KW-1185">Reference proteome</keyword>
<dbReference type="KEGG" id="msaa:QYS49_39715"/>
<reference evidence="2 3" key="1">
    <citation type="submission" date="2023-08" db="EMBL/GenBank/DDBJ databases">
        <title>Comparative genomics and taxonomic characterization of three novel marine species of genus Marivirga.</title>
        <authorList>
            <person name="Muhammad N."/>
            <person name="Kim S.-G."/>
        </authorList>
    </citation>
    <scope>NUCLEOTIDE SEQUENCE [LARGE SCALE GENOMIC DNA]</scope>
    <source>
        <strain evidence="2 3">BDSF4-3</strain>
    </source>
</reference>
<dbReference type="RefSeq" id="WP_308349550.1">
    <property type="nucleotide sequence ID" value="NZ_CP129971.1"/>
</dbReference>
<gene>
    <name evidence="2" type="ORF">QYS49_39715</name>
</gene>
<proteinExistence type="predicted"/>
<dbReference type="EMBL" id="CP129971">
    <property type="protein sequence ID" value="WMN11840.1"/>
    <property type="molecule type" value="Genomic_DNA"/>
</dbReference>